<feature type="non-terminal residue" evidence="1">
    <location>
        <position position="1"/>
    </location>
</feature>
<dbReference type="Proteomes" id="UP000235965">
    <property type="component" value="Unassembled WGS sequence"/>
</dbReference>
<gene>
    <name evidence="1" type="ORF">B7P43_G18215</name>
</gene>
<dbReference type="AlphaFoldDB" id="A0A2J7RHW5"/>
<evidence type="ECO:0000313" key="1">
    <source>
        <dbReference type="EMBL" id="PNF40425.1"/>
    </source>
</evidence>
<reference evidence="1 2" key="1">
    <citation type="submission" date="2017-12" db="EMBL/GenBank/DDBJ databases">
        <title>Hemimetabolous genomes reveal molecular basis of termite eusociality.</title>
        <authorList>
            <person name="Harrison M.C."/>
            <person name="Jongepier E."/>
            <person name="Robertson H.M."/>
            <person name="Arning N."/>
            <person name="Bitard-Feildel T."/>
            <person name="Chao H."/>
            <person name="Childers C.P."/>
            <person name="Dinh H."/>
            <person name="Doddapaneni H."/>
            <person name="Dugan S."/>
            <person name="Gowin J."/>
            <person name="Greiner C."/>
            <person name="Han Y."/>
            <person name="Hu H."/>
            <person name="Hughes D.S.T."/>
            <person name="Huylmans A.-K."/>
            <person name="Kemena C."/>
            <person name="Kremer L.P.M."/>
            <person name="Lee S.L."/>
            <person name="Lopez-Ezquerra A."/>
            <person name="Mallet L."/>
            <person name="Monroy-Kuhn J.M."/>
            <person name="Moser A."/>
            <person name="Murali S.C."/>
            <person name="Muzny D.M."/>
            <person name="Otani S."/>
            <person name="Piulachs M.-D."/>
            <person name="Poelchau M."/>
            <person name="Qu J."/>
            <person name="Schaub F."/>
            <person name="Wada-Katsumata A."/>
            <person name="Worley K.C."/>
            <person name="Xie Q."/>
            <person name="Ylla G."/>
            <person name="Poulsen M."/>
            <person name="Gibbs R.A."/>
            <person name="Schal C."/>
            <person name="Richards S."/>
            <person name="Belles X."/>
            <person name="Korb J."/>
            <person name="Bornberg-Bauer E."/>
        </authorList>
    </citation>
    <scope>NUCLEOTIDE SEQUENCE [LARGE SCALE GENOMIC DNA]</scope>
    <source>
        <tissue evidence="1">Whole body</tissue>
    </source>
</reference>
<dbReference type="InParanoid" id="A0A2J7RHW5"/>
<sequence>TINDLHFEMSGCADYQKNIFLKEFMHFVSAGGLALSVGEIMLKSDTALYHLCTIKS</sequence>
<proteinExistence type="predicted"/>
<organism evidence="1 2">
    <name type="scientific">Cryptotermes secundus</name>
    <dbReference type="NCBI Taxonomy" id="105785"/>
    <lineage>
        <taxon>Eukaryota</taxon>
        <taxon>Metazoa</taxon>
        <taxon>Ecdysozoa</taxon>
        <taxon>Arthropoda</taxon>
        <taxon>Hexapoda</taxon>
        <taxon>Insecta</taxon>
        <taxon>Pterygota</taxon>
        <taxon>Neoptera</taxon>
        <taxon>Polyneoptera</taxon>
        <taxon>Dictyoptera</taxon>
        <taxon>Blattodea</taxon>
        <taxon>Blattoidea</taxon>
        <taxon>Termitoidae</taxon>
        <taxon>Kalotermitidae</taxon>
        <taxon>Cryptotermitinae</taxon>
        <taxon>Cryptotermes</taxon>
    </lineage>
</organism>
<comment type="caution">
    <text evidence="1">The sequence shown here is derived from an EMBL/GenBank/DDBJ whole genome shotgun (WGS) entry which is preliminary data.</text>
</comment>
<name>A0A2J7RHW5_9NEOP</name>
<dbReference type="EMBL" id="NEVH01003545">
    <property type="protein sequence ID" value="PNF40425.1"/>
    <property type="molecule type" value="Genomic_DNA"/>
</dbReference>
<keyword evidence="2" id="KW-1185">Reference proteome</keyword>
<accession>A0A2J7RHW5</accession>
<evidence type="ECO:0000313" key="2">
    <source>
        <dbReference type="Proteomes" id="UP000235965"/>
    </source>
</evidence>
<protein>
    <submittedName>
        <fullName evidence="1">Uncharacterized protein</fullName>
    </submittedName>
</protein>